<dbReference type="InterPro" id="IPR029063">
    <property type="entry name" value="SAM-dependent_MTases_sf"/>
</dbReference>
<sequence>MVAGKNARFIVETWFGGGATATSIGLAVASSHTKGRHVCIVPDERSRLEYIEALEEVGMSAEAIVGEPDEVVKGLNDIDFMVVDNQRNDCSRILRVAKLSEKGAVLACKNTSSKTT</sequence>
<dbReference type="Proteomes" id="UP001472677">
    <property type="component" value="Unassembled WGS sequence"/>
</dbReference>
<name>A0ABR2FQP8_9ROSI</name>
<evidence type="ECO:0000313" key="1">
    <source>
        <dbReference type="EMBL" id="KAK8584387.1"/>
    </source>
</evidence>
<dbReference type="Pfam" id="PF07279">
    <property type="entry name" value="DUF1442"/>
    <property type="match status" value="1"/>
</dbReference>
<dbReference type="Gene3D" id="3.40.50.150">
    <property type="entry name" value="Vaccinia Virus protein VP39"/>
    <property type="match status" value="1"/>
</dbReference>
<accession>A0ABR2FQP8</accession>
<dbReference type="EMBL" id="JBBPBM010000005">
    <property type="protein sequence ID" value="KAK8584387.1"/>
    <property type="molecule type" value="Genomic_DNA"/>
</dbReference>
<keyword evidence="2" id="KW-1185">Reference proteome</keyword>
<dbReference type="InterPro" id="IPR009902">
    <property type="entry name" value="DUF1442"/>
</dbReference>
<dbReference type="PANTHER" id="PTHR33593:SF2">
    <property type="entry name" value="ANKYRIN REPEAT_KH DOMAIN PROTEIN (DUF1442)"/>
    <property type="match status" value="1"/>
</dbReference>
<comment type="caution">
    <text evidence="1">The sequence shown here is derived from an EMBL/GenBank/DDBJ whole genome shotgun (WGS) entry which is preliminary data.</text>
</comment>
<reference evidence="1 2" key="1">
    <citation type="journal article" date="2024" name="G3 (Bethesda)">
        <title>Genome assembly of Hibiscus sabdariffa L. provides insights into metabolisms of medicinal natural products.</title>
        <authorList>
            <person name="Kim T."/>
        </authorList>
    </citation>
    <scope>NUCLEOTIDE SEQUENCE [LARGE SCALE GENOMIC DNA]</scope>
    <source>
        <strain evidence="1">TK-2024</strain>
        <tissue evidence="1">Old leaves</tissue>
    </source>
</reference>
<gene>
    <name evidence="1" type="ORF">V6N12_068631</name>
</gene>
<evidence type="ECO:0000313" key="2">
    <source>
        <dbReference type="Proteomes" id="UP001472677"/>
    </source>
</evidence>
<protein>
    <submittedName>
        <fullName evidence="1">Uncharacterized protein</fullName>
    </submittedName>
</protein>
<proteinExistence type="predicted"/>
<organism evidence="1 2">
    <name type="scientific">Hibiscus sabdariffa</name>
    <name type="common">roselle</name>
    <dbReference type="NCBI Taxonomy" id="183260"/>
    <lineage>
        <taxon>Eukaryota</taxon>
        <taxon>Viridiplantae</taxon>
        <taxon>Streptophyta</taxon>
        <taxon>Embryophyta</taxon>
        <taxon>Tracheophyta</taxon>
        <taxon>Spermatophyta</taxon>
        <taxon>Magnoliopsida</taxon>
        <taxon>eudicotyledons</taxon>
        <taxon>Gunneridae</taxon>
        <taxon>Pentapetalae</taxon>
        <taxon>rosids</taxon>
        <taxon>malvids</taxon>
        <taxon>Malvales</taxon>
        <taxon>Malvaceae</taxon>
        <taxon>Malvoideae</taxon>
        <taxon>Hibiscus</taxon>
    </lineage>
</organism>
<dbReference type="PANTHER" id="PTHR33593">
    <property type="entry name" value="DUF1442 FAMILY PROTEIN"/>
    <property type="match status" value="1"/>
</dbReference>